<reference evidence="2" key="1">
    <citation type="submission" date="2016-10" db="EMBL/GenBank/DDBJ databases">
        <authorList>
            <person name="Varghese N."/>
            <person name="Submissions S."/>
        </authorList>
    </citation>
    <scope>NUCLEOTIDE SEQUENCE [LARGE SCALE GENOMIC DNA]</scope>
    <source>
        <strain evidence="2">Gh-105</strain>
    </source>
</reference>
<evidence type="ECO:0000313" key="1">
    <source>
        <dbReference type="EMBL" id="SFH08850.1"/>
    </source>
</evidence>
<keyword evidence="2" id="KW-1185">Reference proteome</keyword>
<evidence type="ECO:0000313" key="2">
    <source>
        <dbReference type="Proteomes" id="UP000199229"/>
    </source>
</evidence>
<dbReference type="Proteomes" id="UP000199229">
    <property type="component" value="Unassembled WGS sequence"/>
</dbReference>
<organism evidence="1 2">
    <name type="scientific">Methylobacterium gossipiicola</name>
    <dbReference type="NCBI Taxonomy" id="582675"/>
    <lineage>
        <taxon>Bacteria</taxon>
        <taxon>Pseudomonadati</taxon>
        <taxon>Pseudomonadota</taxon>
        <taxon>Alphaproteobacteria</taxon>
        <taxon>Hyphomicrobiales</taxon>
        <taxon>Methylobacteriaceae</taxon>
        <taxon>Methylobacterium</taxon>
    </lineage>
</organism>
<sequence>MGCEMKTLPQETIKIVNEYCIKYNEPEDHIRNLFGFIEDNKLLDEVVIAYLTARYIYKLGQGLSCSGNELHAHSKFQIMQYASIYEAVIGYMLEDVYKEHDLVKKLSYGSEFIPSDYSKKLIFSDVDGSNLVLCKQKPLKRDKTAIKFDDKIACCIKIGFIHSSIGHEISKFYKLRNGIHLSNAIKNVITYDTAQAQVAYRRLRPFALGIKDYLTEGKLKSSAMTKDAFSQIQAEKRVARGRTKASK</sequence>
<dbReference type="EMBL" id="FOPM01000033">
    <property type="protein sequence ID" value="SFH08850.1"/>
    <property type="molecule type" value="Genomic_DNA"/>
</dbReference>
<name>A0A1I2X5N9_9HYPH</name>
<proteinExistence type="predicted"/>
<protein>
    <submittedName>
        <fullName evidence="1">Uncharacterized protein</fullName>
    </submittedName>
</protein>
<dbReference type="AlphaFoldDB" id="A0A1I2X5N9"/>
<gene>
    <name evidence="1" type="ORF">SAMN05192565_13312</name>
</gene>
<accession>A0A1I2X5N9</accession>
<dbReference type="STRING" id="582675.SAMN05192565_13312"/>